<gene>
    <name evidence="10" type="ORF">FE782_29330</name>
</gene>
<dbReference type="OrthoDB" id="9797605at2"/>
<dbReference type="InterPro" id="IPR003594">
    <property type="entry name" value="HATPase_dom"/>
</dbReference>
<proteinExistence type="predicted"/>
<dbReference type="EC" id="2.7.13.3" evidence="2"/>
<keyword evidence="3" id="KW-0808">Transferase</keyword>
<reference evidence="10 11" key="1">
    <citation type="submission" date="2019-05" db="EMBL/GenBank/DDBJ databases">
        <authorList>
            <person name="Narsing Rao M.P."/>
            <person name="Li W.J."/>
        </authorList>
    </citation>
    <scope>NUCLEOTIDE SEQUENCE [LARGE SCALE GENOMIC DNA]</scope>
    <source>
        <strain evidence="10 11">SYSU_K30003</strain>
    </source>
</reference>
<dbReference type="EMBL" id="VCIW01000031">
    <property type="protein sequence ID" value="TLS48642.1"/>
    <property type="molecule type" value="Genomic_DNA"/>
</dbReference>
<evidence type="ECO:0000256" key="6">
    <source>
        <dbReference type="SAM" id="Coils"/>
    </source>
</evidence>
<dbReference type="GO" id="GO:0016020">
    <property type="term" value="C:membrane"/>
    <property type="evidence" value="ECO:0007669"/>
    <property type="project" value="InterPro"/>
</dbReference>
<dbReference type="AlphaFoldDB" id="A0A5R9FX96"/>
<keyword evidence="6" id="KW-0175">Coiled coil</keyword>
<dbReference type="InterPro" id="IPR036890">
    <property type="entry name" value="HATPase_C_sf"/>
</dbReference>
<evidence type="ECO:0000256" key="3">
    <source>
        <dbReference type="ARBA" id="ARBA00022679"/>
    </source>
</evidence>
<name>A0A5R9FX96_9BACL</name>
<dbReference type="RefSeq" id="WP_138197912.1">
    <property type="nucleotide sequence ID" value="NZ_VCIW01000031.1"/>
</dbReference>
<keyword evidence="5" id="KW-0902">Two-component regulatory system</keyword>
<feature type="transmembrane region" description="Helical" evidence="7">
    <location>
        <begin position="14"/>
        <end position="30"/>
    </location>
</feature>
<dbReference type="InterPro" id="IPR050482">
    <property type="entry name" value="Sensor_HK_TwoCompSys"/>
</dbReference>
<dbReference type="GO" id="GO:0000155">
    <property type="term" value="F:phosphorelay sensor kinase activity"/>
    <property type="evidence" value="ECO:0007669"/>
    <property type="project" value="InterPro"/>
</dbReference>
<organism evidence="10 11">
    <name type="scientific">Paenibacillus antri</name>
    <dbReference type="NCBI Taxonomy" id="2582848"/>
    <lineage>
        <taxon>Bacteria</taxon>
        <taxon>Bacillati</taxon>
        <taxon>Bacillota</taxon>
        <taxon>Bacilli</taxon>
        <taxon>Bacillales</taxon>
        <taxon>Paenibacillaceae</taxon>
        <taxon>Paenibacillus</taxon>
    </lineage>
</organism>
<dbReference type="PANTHER" id="PTHR24421">
    <property type="entry name" value="NITRATE/NITRITE SENSOR PROTEIN NARX-RELATED"/>
    <property type="match status" value="1"/>
</dbReference>
<evidence type="ECO:0000256" key="4">
    <source>
        <dbReference type="ARBA" id="ARBA00022777"/>
    </source>
</evidence>
<feature type="coiled-coil region" evidence="6">
    <location>
        <begin position="152"/>
        <end position="216"/>
    </location>
</feature>
<comment type="caution">
    <text evidence="10">The sequence shown here is derived from an EMBL/GenBank/DDBJ whole genome shotgun (WGS) entry which is preliminary data.</text>
</comment>
<evidence type="ECO:0000256" key="5">
    <source>
        <dbReference type="ARBA" id="ARBA00023012"/>
    </source>
</evidence>
<dbReference type="Pfam" id="PF07730">
    <property type="entry name" value="HisKA_3"/>
    <property type="match status" value="1"/>
</dbReference>
<feature type="domain" description="Signal transduction histidine kinase subgroup 3 dimerisation and phosphoacceptor" evidence="9">
    <location>
        <begin position="174"/>
        <end position="237"/>
    </location>
</feature>
<sequence>MTKSEERSAYGGKWNYLFLLNFAFPAVFLLQEPPRAAAFGGALTAVVLALYLGVLRRNAREFAYALGMLGGIAALAFALNPMYLYLAFLCADTFSREPLRRLVPTAAAFAVLVVAVAATAGWFATPTLLVALLPPAFGVCVLPFLIRASSRYRDMAIRLEAAQSQLERLASDAERRRIAGELHDTLGHTLTFIALKAELAAKLAAKDARRAAAEMEEVRGTARTALKQMRELVSGMRYVRLADEAEHAKSLFAAAGIELTLEGDFAAPPAPSLHETILAMGLREAATNVVRHSAATACRIALIADEGRLRLTVADDGVGFGSGVGSGVGLGKAADGLSASAGTGWVAMKERLQLIEGTVVAERSASGGAAVTFEVPIVVRGAGKEETGT</sequence>
<dbReference type="Gene3D" id="1.20.5.1930">
    <property type="match status" value="1"/>
</dbReference>
<evidence type="ECO:0000256" key="1">
    <source>
        <dbReference type="ARBA" id="ARBA00000085"/>
    </source>
</evidence>
<dbReference type="Gene3D" id="3.30.565.10">
    <property type="entry name" value="Histidine kinase-like ATPase, C-terminal domain"/>
    <property type="match status" value="1"/>
</dbReference>
<dbReference type="CDD" id="cd16917">
    <property type="entry name" value="HATPase_UhpB-NarQ-NarX-like"/>
    <property type="match status" value="1"/>
</dbReference>
<keyword evidence="4 10" id="KW-0418">Kinase</keyword>
<keyword evidence="11" id="KW-1185">Reference proteome</keyword>
<feature type="transmembrane region" description="Helical" evidence="7">
    <location>
        <begin position="102"/>
        <end position="122"/>
    </location>
</feature>
<feature type="transmembrane region" description="Helical" evidence="7">
    <location>
        <begin position="37"/>
        <end position="56"/>
    </location>
</feature>
<keyword evidence="7" id="KW-1133">Transmembrane helix</keyword>
<dbReference type="PANTHER" id="PTHR24421:SF63">
    <property type="entry name" value="SENSOR HISTIDINE KINASE DESK"/>
    <property type="match status" value="1"/>
</dbReference>
<protein>
    <recommendedName>
        <fullName evidence="2">histidine kinase</fullName>
        <ecNumber evidence="2">2.7.13.3</ecNumber>
    </recommendedName>
</protein>
<dbReference type="GO" id="GO:0046983">
    <property type="term" value="F:protein dimerization activity"/>
    <property type="evidence" value="ECO:0007669"/>
    <property type="project" value="InterPro"/>
</dbReference>
<accession>A0A5R9FX96</accession>
<feature type="transmembrane region" description="Helical" evidence="7">
    <location>
        <begin position="62"/>
        <end position="90"/>
    </location>
</feature>
<evidence type="ECO:0000256" key="2">
    <source>
        <dbReference type="ARBA" id="ARBA00012438"/>
    </source>
</evidence>
<keyword evidence="7" id="KW-0812">Transmembrane</keyword>
<evidence type="ECO:0000259" key="9">
    <source>
        <dbReference type="Pfam" id="PF07730"/>
    </source>
</evidence>
<feature type="domain" description="Histidine kinase/HSP90-like ATPase" evidence="8">
    <location>
        <begin position="278"/>
        <end position="377"/>
    </location>
</feature>
<evidence type="ECO:0000259" key="8">
    <source>
        <dbReference type="Pfam" id="PF02518"/>
    </source>
</evidence>
<dbReference type="SUPFAM" id="SSF55874">
    <property type="entry name" value="ATPase domain of HSP90 chaperone/DNA topoisomerase II/histidine kinase"/>
    <property type="match status" value="1"/>
</dbReference>
<dbReference type="InterPro" id="IPR011712">
    <property type="entry name" value="Sig_transdc_His_kin_sub3_dim/P"/>
</dbReference>
<comment type="catalytic activity">
    <reaction evidence="1">
        <text>ATP + protein L-histidine = ADP + protein N-phospho-L-histidine.</text>
        <dbReference type="EC" id="2.7.13.3"/>
    </reaction>
</comment>
<evidence type="ECO:0000313" key="10">
    <source>
        <dbReference type="EMBL" id="TLS48642.1"/>
    </source>
</evidence>
<feature type="transmembrane region" description="Helical" evidence="7">
    <location>
        <begin position="128"/>
        <end position="146"/>
    </location>
</feature>
<evidence type="ECO:0000313" key="11">
    <source>
        <dbReference type="Proteomes" id="UP000309676"/>
    </source>
</evidence>
<dbReference type="Pfam" id="PF02518">
    <property type="entry name" value="HATPase_c"/>
    <property type="match status" value="1"/>
</dbReference>
<dbReference type="Proteomes" id="UP000309676">
    <property type="component" value="Unassembled WGS sequence"/>
</dbReference>
<keyword evidence="7" id="KW-0472">Membrane</keyword>
<evidence type="ECO:0000256" key="7">
    <source>
        <dbReference type="SAM" id="Phobius"/>
    </source>
</evidence>